<evidence type="ECO:0000313" key="4">
    <source>
        <dbReference type="Proteomes" id="UP000092600"/>
    </source>
</evidence>
<dbReference type="GO" id="GO:0005783">
    <property type="term" value="C:endoplasmic reticulum"/>
    <property type="evidence" value="ECO:0007669"/>
    <property type="project" value="TreeGrafter"/>
</dbReference>
<dbReference type="AlphaFoldDB" id="A0A199VSM2"/>
<protein>
    <recommendedName>
        <fullName evidence="5">SMP-30/Gluconolactonase/LRE-like region domain-containing protein</fullName>
    </recommendedName>
</protein>
<comment type="caution">
    <text evidence="3">The sequence shown here is derived from an EMBL/GenBank/DDBJ whole genome shotgun (WGS) entry which is preliminary data.</text>
</comment>
<organism evidence="3 4">
    <name type="scientific">Ananas comosus</name>
    <name type="common">Pineapple</name>
    <name type="synonym">Ananas ananas</name>
    <dbReference type="NCBI Taxonomy" id="4615"/>
    <lineage>
        <taxon>Eukaryota</taxon>
        <taxon>Viridiplantae</taxon>
        <taxon>Streptophyta</taxon>
        <taxon>Embryophyta</taxon>
        <taxon>Tracheophyta</taxon>
        <taxon>Spermatophyta</taxon>
        <taxon>Magnoliopsida</taxon>
        <taxon>Liliopsida</taxon>
        <taxon>Poales</taxon>
        <taxon>Bromeliaceae</taxon>
        <taxon>Bromelioideae</taxon>
        <taxon>Ananas</taxon>
    </lineage>
</organism>
<dbReference type="InterPro" id="IPR015943">
    <property type="entry name" value="WD40/YVTN_repeat-like_dom_sf"/>
</dbReference>
<accession>A0A199VSM2</accession>
<evidence type="ECO:0000313" key="3">
    <source>
        <dbReference type="EMBL" id="OAY79680.1"/>
    </source>
</evidence>
<evidence type="ECO:0000256" key="2">
    <source>
        <dbReference type="SAM" id="SignalP"/>
    </source>
</evidence>
<name>A0A199VSM2_ANACO</name>
<feature type="chain" id="PRO_5008286087" description="SMP-30/Gluconolactonase/LRE-like region domain-containing protein" evidence="2">
    <location>
        <begin position="30"/>
        <end position="349"/>
    </location>
</feature>
<keyword evidence="2" id="KW-0732">Signal</keyword>
<proteinExistence type="predicted"/>
<feature type="transmembrane region" description="Helical" evidence="1">
    <location>
        <begin position="316"/>
        <end position="335"/>
    </location>
</feature>
<dbReference type="STRING" id="4615.A0A199VSM2"/>
<reference evidence="3 4" key="1">
    <citation type="journal article" date="2016" name="DNA Res.">
        <title>The draft genome of MD-2 pineapple using hybrid error correction of long reads.</title>
        <authorList>
            <person name="Redwan R.M."/>
            <person name="Saidin A."/>
            <person name="Kumar S.V."/>
        </authorList>
    </citation>
    <scope>NUCLEOTIDE SEQUENCE [LARGE SCALE GENOMIC DNA]</scope>
    <source>
        <strain evidence="4">cv. MD2</strain>
        <tissue evidence="3">Leaf</tissue>
    </source>
</reference>
<dbReference type="PANTHER" id="PTHR31460">
    <property type="match status" value="1"/>
</dbReference>
<gene>
    <name evidence="3" type="ORF">ACMD2_10825</name>
</gene>
<dbReference type="InterPro" id="IPR053224">
    <property type="entry name" value="Sensory_adhesion_molecule"/>
</dbReference>
<feature type="signal peptide" evidence="2">
    <location>
        <begin position="1"/>
        <end position="29"/>
    </location>
</feature>
<keyword evidence="1" id="KW-0472">Membrane</keyword>
<evidence type="ECO:0008006" key="5">
    <source>
        <dbReference type="Google" id="ProtNLM"/>
    </source>
</evidence>
<dbReference type="Proteomes" id="UP000092600">
    <property type="component" value="Unassembled WGS sequence"/>
</dbReference>
<evidence type="ECO:0000256" key="1">
    <source>
        <dbReference type="SAM" id="Phobius"/>
    </source>
</evidence>
<dbReference type="PANTHER" id="PTHR31460:SF3">
    <property type="entry name" value="MESOCENTIN"/>
    <property type="match status" value="1"/>
</dbReference>
<dbReference type="SUPFAM" id="SSF63825">
    <property type="entry name" value="YWTD domain"/>
    <property type="match status" value="1"/>
</dbReference>
<keyword evidence="1" id="KW-1133">Transmembrane helix</keyword>
<dbReference type="EMBL" id="LSRQ01001032">
    <property type="protein sequence ID" value="OAY79680.1"/>
    <property type="molecule type" value="Genomic_DNA"/>
</dbReference>
<keyword evidence="1" id="KW-0812">Transmembrane</keyword>
<sequence length="349" mass="35986">MSSSSSPPKPSPYLFLLLLFLLSPEPSAGAGGGRGRHVITFAIAGDVPSGLAWDPTAQHFLVGSLLRPSVSSVSDAGVVEELVSDPSVPPSSPALALAVDAPRRRLLVALARPAALAAYDLLSPRPHRRIFAAPLPDPSAVPGAVDVDPATGDAFVTGGGVVWKVDARGIPTVLSQSPIYGSGALGGAAHVSRGFLLAAQGSTGRVFKVDAEDGAAREVLGGGGGGAKALAAEAIAVAVRATDRRWLRGEGGCGGGVRRGDGAAVREGNRAYVLVTPPPNAEENGNLGIGDDGGNNGGKRYRIEEVVWAKEEEGEMVWAFVLVGLGLAYFVYWRFQMGQLVNNMNKKRA</sequence>
<dbReference type="Gene3D" id="2.130.10.10">
    <property type="entry name" value="YVTN repeat-like/Quinoprotein amine dehydrogenase"/>
    <property type="match status" value="1"/>
</dbReference>